<evidence type="ECO:0000256" key="6">
    <source>
        <dbReference type="SAM" id="Phobius"/>
    </source>
</evidence>
<proteinExistence type="inferred from homology"/>
<dbReference type="GO" id="GO:0055085">
    <property type="term" value="P:transmembrane transport"/>
    <property type="evidence" value="ECO:0007669"/>
    <property type="project" value="TreeGrafter"/>
</dbReference>
<dbReference type="GO" id="GO:0016020">
    <property type="term" value="C:membrane"/>
    <property type="evidence" value="ECO:0007669"/>
    <property type="project" value="UniProtKB-SubCell"/>
</dbReference>
<feature type="transmembrane region" description="Helical" evidence="6">
    <location>
        <begin position="60"/>
        <end position="80"/>
    </location>
</feature>
<feature type="transmembrane region" description="Helical" evidence="6">
    <location>
        <begin position="266"/>
        <end position="288"/>
    </location>
</feature>
<dbReference type="Pfam" id="PF01594">
    <property type="entry name" value="AI-2E_transport"/>
    <property type="match status" value="1"/>
</dbReference>
<evidence type="ECO:0000256" key="3">
    <source>
        <dbReference type="ARBA" id="ARBA00022692"/>
    </source>
</evidence>
<comment type="similarity">
    <text evidence="2">Belongs to the autoinducer-2 exporter (AI-2E) (TC 2.A.86) family.</text>
</comment>
<evidence type="ECO:0000256" key="4">
    <source>
        <dbReference type="ARBA" id="ARBA00022989"/>
    </source>
</evidence>
<dbReference type="PANTHER" id="PTHR21716:SF64">
    <property type="entry name" value="AI-2 TRANSPORT PROTEIN TQSA"/>
    <property type="match status" value="1"/>
</dbReference>
<protein>
    <submittedName>
        <fullName evidence="7">AI-2E family transporter</fullName>
    </submittedName>
</protein>
<dbReference type="RefSeq" id="WP_114075975.1">
    <property type="nucleotide sequence ID" value="NZ_CP030918.1"/>
</dbReference>
<dbReference type="OrthoDB" id="5792512at2"/>
<keyword evidence="4 6" id="KW-1133">Transmembrane helix</keyword>
<keyword evidence="8" id="KW-1185">Reference proteome</keyword>
<dbReference type="PANTHER" id="PTHR21716">
    <property type="entry name" value="TRANSMEMBRANE PROTEIN"/>
    <property type="match status" value="1"/>
</dbReference>
<name>A0A344PJV5_9RHOB</name>
<dbReference type="AlphaFoldDB" id="A0A344PJV5"/>
<reference evidence="8" key="1">
    <citation type="submission" date="2018-07" db="EMBL/GenBank/DDBJ databases">
        <title>Genome sequencing of Paracoccus sp. SC2-6.</title>
        <authorList>
            <person name="Heo J."/>
            <person name="Kim S.-J."/>
            <person name="Kwon S.-W."/>
        </authorList>
    </citation>
    <scope>NUCLEOTIDE SEQUENCE [LARGE SCALE GENOMIC DNA]</scope>
    <source>
        <strain evidence="8">SC2-6</strain>
    </source>
</reference>
<sequence length="357" mass="38715">MLLMIRRNTLIAAVLLICAFLLLSRLGGVLVPFVLGIAIAYFLDPVADRLQRAGLSRVWATALITLVAFAVLGMAFVVLIPTLIAQLTQLVNATPATVNAAIALLTDQFPHMMEPGGFLNRTLIDLSEKFRLTTLRLLTGTLRSVVSVISTVFVFIITPTVAIYMLYDWDRMVAAVDRRLPRDRAPLIRRLALDIDGVLSGFVRGQFIVGLLLATFYGVTLMALGLKYALIIAILAGVLNFIPWLGSFVAFGIALGVATVQFWGNWWHIAVVGLVFVFGQVVEGNVITPRIVGDSVKLHPVWLLVSLAVFGSLFGFAGLLLAVPIAASLGVVVRWLDDRWLASPTFRGEGPPPDKAG</sequence>
<feature type="transmembrane region" description="Helical" evidence="6">
    <location>
        <begin position="145"/>
        <end position="167"/>
    </location>
</feature>
<dbReference type="EMBL" id="CP030918">
    <property type="protein sequence ID" value="AXC49660.1"/>
    <property type="molecule type" value="Genomic_DNA"/>
</dbReference>
<keyword evidence="5 6" id="KW-0472">Membrane</keyword>
<keyword evidence="3 6" id="KW-0812">Transmembrane</keyword>
<accession>A0A344PJV5</accession>
<evidence type="ECO:0000256" key="5">
    <source>
        <dbReference type="ARBA" id="ARBA00023136"/>
    </source>
</evidence>
<feature type="transmembrane region" description="Helical" evidence="6">
    <location>
        <begin position="238"/>
        <end position="260"/>
    </location>
</feature>
<organism evidence="7 8">
    <name type="scientific">Paracoccus suum</name>
    <dbReference type="NCBI Taxonomy" id="2259340"/>
    <lineage>
        <taxon>Bacteria</taxon>
        <taxon>Pseudomonadati</taxon>
        <taxon>Pseudomonadota</taxon>
        <taxon>Alphaproteobacteria</taxon>
        <taxon>Rhodobacterales</taxon>
        <taxon>Paracoccaceae</taxon>
        <taxon>Paracoccus</taxon>
    </lineage>
</organism>
<dbReference type="Proteomes" id="UP000252023">
    <property type="component" value="Chromosome"/>
</dbReference>
<evidence type="ECO:0000313" key="8">
    <source>
        <dbReference type="Proteomes" id="UP000252023"/>
    </source>
</evidence>
<evidence type="ECO:0000313" key="7">
    <source>
        <dbReference type="EMBL" id="AXC49660.1"/>
    </source>
</evidence>
<feature type="transmembrane region" description="Helical" evidence="6">
    <location>
        <begin position="300"/>
        <end position="333"/>
    </location>
</feature>
<comment type="subcellular location">
    <subcellularLocation>
        <location evidence="1">Membrane</location>
        <topology evidence="1">Multi-pass membrane protein</topology>
    </subcellularLocation>
</comment>
<evidence type="ECO:0000256" key="2">
    <source>
        <dbReference type="ARBA" id="ARBA00009773"/>
    </source>
</evidence>
<dbReference type="InterPro" id="IPR002549">
    <property type="entry name" value="AI-2E-like"/>
</dbReference>
<gene>
    <name evidence="7" type="ORF">DRW48_08120</name>
</gene>
<dbReference type="KEGG" id="pars:DRW48_08120"/>
<feature type="transmembrane region" description="Helical" evidence="6">
    <location>
        <begin position="207"/>
        <end position="226"/>
    </location>
</feature>
<evidence type="ECO:0000256" key="1">
    <source>
        <dbReference type="ARBA" id="ARBA00004141"/>
    </source>
</evidence>